<evidence type="ECO:0008006" key="5">
    <source>
        <dbReference type="Google" id="ProtNLM"/>
    </source>
</evidence>
<dbReference type="Proteomes" id="UP001432128">
    <property type="component" value="Chromosome"/>
</dbReference>
<gene>
    <name evidence="3" type="ORF">OG579_11155</name>
</gene>
<accession>A0AAU4JX28</accession>
<dbReference type="KEGG" id="whr:OG579_11155"/>
<feature type="region of interest" description="Disordered" evidence="1">
    <location>
        <begin position="162"/>
        <end position="186"/>
    </location>
</feature>
<organism evidence="3 4">
    <name type="scientific">Williamsia herbipolensis</name>
    <dbReference type="NCBI Taxonomy" id="1603258"/>
    <lineage>
        <taxon>Bacteria</taxon>
        <taxon>Bacillati</taxon>
        <taxon>Actinomycetota</taxon>
        <taxon>Actinomycetes</taxon>
        <taxon>Mycobacteriales</taxon>
        <taxon>Nocardiaceae</taxon>
        <taxon>Williamsia</taxon>
    </lineage>
</organism>
<proteinExistence type="predicted"/>
<evidence type="ECO:0000256" key="1">
    <source>
        <dbReference type="SAM" id="MobiDB-lite"/>
    </source>
</evidence>
<feature type="signal peptide" evidence="2">
    <location>
        <begin position="1"/>
        <end position="20"/>
    </location>
</feature>
<evidence type="ECO:0000256" key="2">
    <source>
        <dbReference type="SAM" id="SignalP"/>
    </source>
</evidence>
<reference evidence="3 4" key="1">
    <citation type="submission" date="2022-10" db="EMBL/GenBank/DDBJ databases">
        <title>The complete genomes of actinobacterial strains from the NBC collection.</title>
        <authorList>
            <person name="Joergensen T.S."/>
            <person name="Alvarez Arevalo M."/>
            <person name="Sterndorff E.B."/>
            <person name="Faurdal D."/>
            <person name="Vuksanovic O."/>
            <person name="Mourched A.-S."/>
            <person name="Charusanti P."/>
            <person name="Shaw S."/>
            <person name="Blin K."/>
            <person name="Weber T."/>
        </authorList>
    </citation>
    <scope>NUCLEOTIDE SEQUENCE [LARGE SCALE GENOMIC DNA]</scope>
    <source>
        <strain evidence="3 4">NBC_00319</strain>
    </source>
</reference>
<evidence type="ECO:0000313" key="3">
    <source>
        <dbReference type="EMBL" id="WUM18318.1"/>
    </source>
</evidence>
<sequence>MKKLLTVLVLLLAPVLIVSGCKSSSDSASSSAAPTSAAVASSADSGSTDCPTSNTTSFAKTKFVLHSGLAFGAFHRYLYKPYKAGTFKKGADGRITATVKGGVAALFIKREVRLASEDVKANPTLCKAIAAPLAKVGDTVEAAFDKLKGGDASGVDAVNSSISSISSSSSKNGVDIKEDDNPNIGG</sequence>
<dbReference type="PROSITE" id="PS51257">
    <property type="entry name" value="PROKAR_LIPOPROTEIN"/>
    <property type="match status" value="1"/>
</dbReference>
<evidence type="ECO:0000313" key="4">
    <source>
        <dbReference type="Proteomes" id="UP001432128"/>
    </source>
</evidence>
<dbReference type="RefSeq" id="WP_328855988.1">
    <property type="nucleotide sequence ID" value="NZ_CP108021.1"/>
</dbReference>
<feature type="chain" id="PRO_5043850405" description="Lipoprotein" evidence="2">
    <location>
        <begin position="21"/>
        <end position="186"/>
    </location>
</feature>
<protein>
    <recommendedName>
        <fullName evidence="5">Lipoprotein</fullName>
    </recommendedName>
</protein>
<dbReference type="AlphaFoldDB" id="A0AAU4JX28"/>
<name>A0AAU4JX28_9NOCA</name>
<dbReference type="EMBL" id="CP108021">
    <property type="protein sequence ID" value="WUM18318.1"/>
    <property type="molecule type" value="Genomic_DNA"/>
</dbReference>
<keyword evidence="4" id="KW-1185">Reference proteome</keyword>
<keyword evidence="2" id="KW-0732">Signal</keyword>